<keyword evidence="3" id="KW-0812">Transmembrane</keyword>
<keyword evidence="3" id="KW-1133">Transmembrane helix</keyword>
<evidence type="ECO:0000313" key="8">
    <source>
        <dbReference type="Proteomes" id="UP000255295"/>
    </source>
</evidence>
<dbReference type="Proteomes" id="UP000255295">
    <property type="component" value="Unassembled WGS sequence"/>
</dbReference>
<dbReference type="InterPro" id="IPR000620">
    <property type="entry name" value="EamA_dom"/>
</dbReference>
<proteinExistence type="inferred from homology"/>
<dbReference type="EMBL" id="CP019980">
    <property type="protein sequence ID" value="AVK97144.1"/>
    <property type="molecule type" value="Genomic_DNA"/>
</dbReference>
<evidence type="ECO:0000256" key="1">
    <source>
        <dbReference type="ARBA" id="ARBA00004127"/>
    </source>
</evidence>
<feature type="transmembrane region" description="Helical" evidence="3">
    <location>
        <begin position="93"/>
        <end position="117"/>
    </location>
</feature>
<feature type="transmembrane region" description="Helical" evidence="3">
    <location>
        <begin position="68"/>
        <end position="87"/>
    </location>
</feature>
<feature type="transmembrane region" description="Helical" evidence="3">
    <location>
        <begin position="180"/>
        <end position="199"/>
    </location>
</feature>
<dbReference type="Pfam" id="PF00892">
    <property type="entry name" value="EamA"/>
    <property type="match status" value="2"/>
</dbReference>
<organism evidence="5 7">
    <name type="scientific">Lysinibacillus sphaericus</name>
    <name type="common">Bacillus sphaericus</name>
    <dbReference type="NCBI Taxonomy" id="1421"/>
    <lineage>
        <taxon>Bacteria</taxon>
        <taxon>Bacillati</taxon>
        <taxon>Bacillota</taxon>
        <taxon>Bacilli</taxon>
        <taxon>Bacillales</taxon>
        <taxon>Bacillaceae</taxon>
        <taxon>Lysinibacillus</taxon>
    </lineage>
</organism>
<dbReference type="PANTHER" id="PTHR22911:SF137">
    <property type="entry name" value="SOLUTE CARRIER FAMILY 35 MEMBER G2-RELATED"/>
    <property type="match status" value="1"/>
</dbReference>
<comment type="subcellular location">
    <subcellularLocation>
        <location evidence="1">Endomembrane system</location>
        <topology evidence="1">Multi-pass membrane protein</topology>
    </subcellularLocation>
</comment>
<accession>A0A2S0K1L2</accession>
<feature type="transmembrane region" description="Helical" evidence="3">
    <location>
        <begin position="211"/>
        <end position="230"/>
    </location>
</feature>
<keyword evidence="3" id="KW-0472">Membrane</keyword>
<dbReference type="Proteomes" id="UP000238825">
    <property type="component" value="Chromosome"/>
</dbReference>
<protein>
    <submittedName>
        <fullName evidence="5">EamA family transporter</fullName>
    </submittedName>
    <submittedName>
        <fullName evidence="6">Efflux transporter</fullName>
    </submittedName>
</protein>
<evidence type="ECO:0000259" key="4">
    <source>
        <dbReference type="Pfam" id="PF00892"/>
    </source>
</evidence>
<feature type="domain" description="EamA" evidence="4">
    <location>
        <begin position="149"/>
        <end position="284"/>
    </location>
</feature>
<dbReference type="RefSeq" id="WP_024361907.1">
    <property type="nucleotide sequence ID" value="NZ_BJNS01000076.1"/>
</dbReference>
<dbReference type="GeneID" id="48277143"/>
<name>A0A2S0K1L2_LYSSH</name>
<feature type="transmembrane region" description="Helical" evidence="3">
    <location>
        <begin position="126"/>
        <end position="145"/>
    </location>
</feature>
<dbReference type="PANTHER" id="PTHR22911">
    <property type="entry name" value="ACYL-MALONYL CONDENSING ENZYME-RELATED"/>
    <property type="match status" value="1"/>
</dbReference>
<feature type="transmembrane region" description="Helical" evidence="3">
    <location>
        <begin position="7"/>
        <end position="29"/>
    </location>
</feature>
<comment type="similarity">
    <text evidence="2">Belongs to the EamA transporter family.</text>
</comment>
<dbReference type="EMBL" id="UFSZ01000001">
    <property type="protein sequence ID" value="SUV16987.1"/>
    <property type="molecule type" value="Genomic_DNA"/>
</dbReference>
<reference evidence="5 7" key="1">
    <citation type="submission" date="2017-03" db="EMBL/GenBank/DDBJ databases">
        <title>The whole genome sequencing and assembly of Lysinibacillus sphaericus DSM 28T strain.</title>
        <authorList>
            <person name="Lee Y.-J."/>
            <person name="Yi H."/>
            <person name="Bahn Y.-S."/>
            <person name="Kim J.F."/>
            <person name="Lee D.-W."/>
        </authorList>
    </citation>
    <scope>NUCLEOTIDE SEQUENCE [LARGE SCALE GENOMIC DNA]</scope>
    <source>
        <strain evidence="5 7">DSM 28</strain>
    </source>
</reference>
<dbReference type="InterPro" id="IPR037185">
    <property type="entry name" value="EmrE-like"/>
</dbReference>
<dbReference type="SUPFAM" id="SSF103481">
    <property type="entry name" value="Multidrug resistance efflux transporter EmrE"/>
    <property type="match status" value="2"/>
</dbReference>
<evidence type="ECO:0000256" key="2">
    <source>
        <dbReference type="ARBA" id="ARBA00007362"/>
    </source>
</evidence>
<feature type="transmembrane region" description="Helical" evidence="3">
    <location>
        <begin position="267"/>
        <end position="286"/>
    </location>
</feature>
<feature type="domain" description="EamA" evidence="4">
    <location>
        <begin position="6"/>
        <end position="140"/>
    </location>
</feature>
<gene>
    <name evidence="6" type="primary">ycbK</name>
    <name evidence="5" type="ORF">LS41612_13160</name>
    <name evidence="6" type="ORF">NCTC10338_02074</name>
</gene>
<dbReference type="AlphaFoldDB" id="A0A2S0K1L2"/>
<dbReference type="GO" id="GO:0016020">
    <property type="term" value="C:membrane"/>
    <property type="evidence" value="ECO:0007669"/>
    <property type="project" value="InterPro"/>
</dbReference>
<evidence type="ECO:0000313" key="5">
    <source>
        <dbReference type="EMBL" id="AVK97144.1"/>
    </source>
</evidence>
<sequence>MRDLKKGTIYAIISALCFGIMPIFAIKAYSFGMSVYTLLVLRFSISSLLFFIFLIWKKTTFKIGKKDFKLLFLLGGVLFTLLSVLHFESLKYLTSSMAVLLLFSFPIFVSIFSFFIYKEKLKIQSIIALLFTFISMIFLLGVSFQGINMKGVALALLAAIVYALYMILGKKVTDNNSPVVTSTYVTLFAALGVILIGLIRNELHWNFTSNAWIYVFCIVVISTIIGEITLFKSLQILNSTNVSMISMVEPIFTSIFGLLFLQEVMQPLQLLGGLFILIGLTFLIYFQNKI</sequence>
<reference evidence="6 8" key="2">
    <citation type="submission" date="2018-06" db="EMBL/GenBank/DDBJ databases">
        <authorList>
            <consortium name="Pathogen Informatics"/>
            <person name="Doyle S."/>
        </authorList>
    </citation>
    <scope>NUCLEOTIDE SEQUENCE [LARGE SCALE GENOMIC DNA]</scope>
    <source>
        <strain evidence="6 8">NCTC10338</strain>
    </source>
</reference>
<evidence type="ECO:0000313" key="7">
    <source>
        <dbReference type="Proteomes" id="UP000238825"/>
    </source>
</evidence>
<feature type="transmembrane region" description="Helical" evidence="3">
    <location>
        <begin position="242"/>
        <end position="261"/>
    </location>
</feature>
<evidence type="ECO:0000313" key="6">
    <source>
        <dbReference type="EMBL" id="SUV16987.1"/>
    </source>
</evidence>
<feature type="transmembrane region" description="Helical" evidence="3">
    <location>
        <begin position="35"/>
        <end position="56"/>
    </location>
</feature>
<feature type="transmembrane region" description="Helical" evidence="3">
    <location>
        <begin position="151"/>
        <end position="168"/>
    </location>
</feature>
<evidence type="ECO:0000256" key="3">
    <source>
        <dbReference type="SAM" id="Phobius"/>
    </source>
</evidence>